<organism evidence="2 3">
    <name type="scientific">Candida dubliniensis (strain CD36 / ATCC MYA-646 / CBS 7987 / NCPF 3949 / NRRL Y-17841)</name>
    <name type="common">Yeast</name>
    <dbReference type="NCBI Taxonomy" id="573826"/>
    <lineage>
        <taxon>Eukaryota</taxon>
        <taxon>Fungi</taxon>
        <taxon>Dikarya</taxon>
        <taxon>Ascomycota</taxon>
        <taxon>Saccharomycotina</taxon>
        <taxon>Pichiomycetes</taxon>
        <taxon>Debaryomycetaceae</taxon>
        <taxon>Candida/Lodderomyces clade</taxon>
        <taxon>Candida</taxon>
    </lineage>
</organism>
<dbReference type="Proteomes" id="UP000002605">
    <property type="component" value="Chromosome 1"/>
</dbReference>
<keyword evidence="3" id="KW-1185">Reference proteome</keyword>
<reference evidence="2 3" key="1">
    <citation type="journal article" date="2009" name="Genome Res.">
        <title>Comparative genomics of the fungal pathogens Candida dubliniensis and Candida albicans.</title>
        <authorList>
            <person name="Jackson A.P."/>
            <person name="Gamble J.A."/>
            <person name="Yeomans T."/>
            <person name="Moran G.P."/>
            <person name="Saunders D."/>
            <person name="Harris D."/>
            <person name="Aslett M."/>
            <person name="Barrell J.F."/>
            <person name="Butler G."/>
            <person name="Citiulo F."/>
            <person name="Coleman D.C."/>
            <person name="de Groot P.W.J."/>
            <person name="Goodwin T.J."/>
            <person name="Quail M.A."/>
            <person name="McQuillan J."/>
            <person name="Munro C.A."/>
            <person name="Pain A."/>
            <person name="Poulter R.T."/>
            <person name="Rajandream M.A."/>
            <person name="Renauld H."/>
            <person name="Spiering M.J."/>
            <person name="Tivey A."/>
            <person name="Gow N.A.R."/>
            <person name="Barrell B."/>
            <person name="Sullivan D.J."/>
            <person name="Berriman M."/>
        </authorList>
    </citation>
    <scope>NUCLEOTIDE SEQUENCE [LARGE SCALE GENOMIC DNA]</scope>
    <source>
        <strain evidence="3">CD36 / ATCC MYA-646 / CBS 7987 / NCPF 3949 / NRRL Y-17841</strain>
    </source>
</reference>
<evidence type="ECO:0000313" key="2">
    <source>
        <dbReference type="EMBL" id="CAX44282.1"/>
    </source>
</evidence>
<proteinExistence type="predicted"/>
<dbReference type="RefSeq" id="XP_002416700.1">
    <property type="nucleotide sequence ID" value="XM_002416655.1"/>
</dbReference>
<dbReference type="VEuPathDB" id="FungiDB:CD36_00200"/>
<dbReference type="KEGG" id="cdu:CD36_00200"/>
<evidence type="ECO:0000313" key="3">
    <source>
        <dbReference type="Proteomes" id="UP000002605"/>
    </source>
</evidence>
<dbReference type="eggNOG" id="ENOG502RQ9E">
    <property type="taxonomic scope" value="Eukaryota"/>
</dbReference>
<evidence type="ECO:0000313" key="1">
    <source>
        <dbReference type="CGD" id="CAL0000161238"/>
    </source>
</evidence>
<dbReference type="AlphaFoldDB" id="B9W6H9"/>
<dbReference type="OrthoDB" id="4022859at2759"/>
<sequence>MTTPTSILSPCESCLTLSDKPQQYNSQYLMNYLSLRIPEEETEVSEITVVYDGNTNINIKLCSIVCLVNIYLHKKITIEDLTMNHLFVYLFYHQRNLFNKEIYIDQLKLVHLGKKYQFSTIHSVSSPKLISDLQIERYPTLLLNIKEDNYLPFNLDLGYYLVSQQTFVDKSTGDITCLDTLVRTWKRLHNRKKTSNTSSISKRRGFKNFLKRIMV</sequence>
<protein>
    <submittedName>
        <fullName evidence="2">Uncharacterized protein</fullName>
    </submittedName>
</protein>
<gene>
    <name evidence="1" type="ordered locus">Cd36_00200</name>
    <name evidence="2" type="ORF">CD36_00200</name>
</gene>
<name>B9W6H9_CANDC</name>
<dbReference type="HOGENOM" id="CLU_1299535_0_0_1"/>
<dbReference type="GeneID" id="8044232"/>
<accession>B9W6H9</accession>
<dbReference type="CGD" id="CAL0000161238">
    <property type="gene designation" value="Cd36_00200"/>
</dbReference>
<dbReference type="EMBL" id="FM992688">
    <property type="protein sequence ID" value="CAX44282.1"/>
    <property type="molecule type" value="Genomic_DNA"/>
</dbReference>